<feature type="domain" description="SGNH hydrolase-type esterase" evidence="1">
    <location>
        <begin position="27"/>
        <end position="218"/>
    </location>
</feature>
<dbReference type="Proteomes" id="UP000010296">
    <property type="component" value="Unassembled WGS sequence"/>
</dbReference>
<dbReference type="CDD" id="cd00229">
    <property type="entry name" value="SGNH_hydrolase"/>
    <property type="match status" value="1"/>
</dbReference>
<evidence type="ECO:0000313" key="2">
    <source>
        <dbReference type="EMBL" id="EFU73789.1"/>
    </source>
</evidence>
<dbReference type="OrthoDB" id="2193377at2"/>
<reference evidence="2 3" key="1">
    <citation type="submission" date="2010-12" db="EMBL/GenBank/DDBJ databases">
        <authorList>
            <person name="Muzny D."/>
            <person name="Qin X."/>
            <person name="Deng J."/>
            <person name="Jiang H."/>
            <person name="Liu Y."/>
            <person name="Qu J."/>
            <person name="Song X.-Z."/>
            <person name="Zhang L."/>
            <person name="Thornton R."/>
            <person name="Coyle M."/>
            <person name="Francisco L."/>
            <person name="Jackson L."/>
            <person name="Javaid M."/>
            <person name="Korchina V."/>
            <person name="Kovar C."/>
            <person name="Mata R."/>
            <person name="Mathew T."/>
            <person name="Ngo R."/>
            <person name="Nguyen L."/>
            <person name="Nguyen N."/>
            <person name="Okwuonu G."/>
            <person name="Ongeri F."/>
            <person name="Pham C."/>
            <person name="Simmons D."/>
            <person name="Wilczek-Boney K."/>
            <person name="Hale W."/>
            <person name="Jakkamsetti A."/>
            <person name="Pham P."/>
            <person name="Ruth R."/>
            <person name="San Lucas F."/>
            <person name="Warren J."/>
            <person name="Zhang J."/>
            <person name="Zhao Z."/>
            <person name="Zhou C."/>
            <person name="Zhu D."/>
            <person name="Lee S."/>
            <person name="Bess C."/>
            <person name="Blankenburg K."/>
            <person name="Forbes L."/>
            <person name="Fu Q."/>
            <person name="Gubbala S."/>
            <person name="Hirani K."/>
            <person name="Jayaseelan J.C."/>
            <person name="Lara F."/>
            <person name="Munidasa M."/>
            <person name="Palculict T."/>
            <person name="Patil S."/>
            <person name="Pu L.-L."/>
            <person name="Saada N."/>
            <person name="Tang L."/>
            <person name="Weissenberger G."/>
            <person name="Zhu Y."/>
            <person name="Hemphill L."/>
            <person name="Shang Y."/>
            <person name="Youmans B."/>
            <person name="Ayvaz T."/>
            <person name="Ross M."/>
            <person name="Santibanez J."/>
            <person name="Aqrawi P."/>
            <person name="Gross S."/>
            <person name="Joshi V."/>
            <person name="Fowler G."/>
            <person name="Nazareth L."/>
            <person name="Reid J."/>
            <person name="Worley K."/>
            <person name="Petrosino J."/>
            <person name="Highlander S."/>
            <person name="Gibbs R."/>
        </authorList>
    </citation>
    <scope>NUCLEOTIDE SEQUENCE [LARGE SCALE GENOMIC DNA]</scope>
    <source>
        <strain evidence="3">DSM 15952 / CCUG 50447 / LMG 22039 / TP 1.5</strain>
    </source>
</reference>
<evidence type="ECO:0000259" key="1">
    <source>
        <dbReference type="Pfam" id="PF13472"/>
    </source>
</evidence>
<accession>E6LGA2</accession>
<keyword evidence="3" id="KW-1185">Reference proteome</keyword>
<dbReference type="SUPFAM" id="SSF52266">
    <property type="entry name" value="SGNH hydrolase"/>
    <property type="match status" value="1"/>
</dbReference>
<dbReference type="InterPro" id="IPR013830">
    <property type="entry name" value="SGNH_hydro"/>
</dbReference>
<dbReference type="EMBL" id="AEPV01000050">
    <property type="protein sequence ID" value="EFU73789.1"/>
    <property type="molecule type" value="Genomic_DNA"/>
</dbReference>
<protein>
    <recommendedName>
        <fullName evidence="1">SGNH hydrolase-type esterase domain-containing protein</fullName>
    </recommendedName>
</protein>
<dbReference type="Gene3D" id="3.40.50.1110">
    <property type="entry name" value="SGNH hydrolase"/>
    <property type="match status" value="1"/>
</dbReference>
<organism evidence="2 3">
    <name type="scientific">Enterococcus italicus (strain DSM 15952 / CCUG 50447 / LMG 22039 / TP 1.5)</name>
    <dbReference type="NCBI Taxonomy" id="888064"/>
    <lineage>
        <taxon>Bacteria</taxon>
        <taxon>Bacillati</taxon>
        <taxon>Bacillota</taxon>
        <taxon>Bacilli</taxon>
        <taxon>Lactobacillales</taxon>
        <taxon>Enterococcaceae</taxon>
        <taxon>Enterococcus</taxon>
    </lineage>
</organism>
<dbReference type="Pfam" id="PF13472">
    <property type="entry name" value="Lipase_GDSL_2"/>
    <property type="match status" value="1"/>
</dbReference>
<sequence>MIYSNHNRKRFNRGEKMKKKSKENWVAFGDSITWYHGQKFLDFTKEPGVKVNGYQYYLEKELGITVKNEGVSGDTIQQICQRSLRFDFSDFSGVLYFGGVNNFNKMPDSTFGKIEEIDSDFNEETFCGAYQKMLEDVIVRYPEKRIILIIPYKVYKKELGIMPEKFPQTIKKIASLYSLSCCDLYFESGFNILNFSTYFVDDDEKVGYYFHLNNLGYEKISQNLISFLKPFIKEDE</sequence>
<proteinExistence type="predicted"/>
<dbReference type="AlphaFoldDB" id="E6LGA2"/>
<dbReference type="InterPro" id="IPR036514">
    <property type="entry name" value="SGNH_hydro_sf"/>
</dbReference>
<dbReference type="HOGENOM" id="CLU_104973_0_0_9"/>
<evidence type="ECO:0000313" key="3">
    <source>
        <dbReference type="Proteomes" id="UP000010296"/>
    </source>
</evidence>
<comment type="caution">
    <text evidence="2">The sequence shown here is derived from an EMBL/GenBank/DDBJ whole genome shotgun (WGS) entry which is preliminary data.</text>
</comment>
<name>E6LGA2_ENTI1</name>
<dbReference type="STRING" id="888064.HMPREF9088_1392"/>
<gene>
    <name evidence="2" type="ORF">HMPREF9088_1392</name>
</gene>